<evidence type="ECO:0000259" key="2">
    <source>
        <dbReference type="PROSITE" id="PS50102"/>
    </source>
</evidence>
<dbReference type="AlphaFoldDB" id="A0A5J4W2C4"/>
<keyword evidence="1" id="KW-0694">RNA-binding</keyword>
<feature type="domain" description="RRM" evidence="2">
    <location>
        <begin position="13"/>
        <end position="89"/>
    </location>
</feature>
<dbReference type="SMART" id="SM00360">
    <property type="entry name" value="RRM"/>
    <property type="match status" value="1"/>
</dbReference>
<dbReference type="InterPro" id="IPR012677">
    <property type="entry name" value="Nucleotide-bd_a/b_plait_sf"/>
</dbReference>
<dbReference type="GO" id="GO:0003723">
    <property type="term" value="F:RNA binding"/>
    <property type="evidence" value="ECO:0007669"/>
    <property type="project" value="UniProtKB-UniRule"/>
</dbReference>
<dbReference type="Gene3D" id="3.30.70.330">
    <property type="match status" value="1"/>
</dbReference>
<evidence type="ECO:0000313" key="3">
    <source>
        <dbReference type="EMBL" id="KAA6388958.1"/>
    </source>
</evidence>
<proteinExistence type="predicted"/>
<name>A0A5J4W2C4_9EUKA</name>
<dbReference type="SUPFAM" id="SSF54928">
    <property type="entry name" value="RNA-binding domain, RBD"/>
    <property type="match status" value="1"/>
</dbReference>
<dbReference type="Pfam" id="PF00076">
    <property type="entry name" value="RRM_1"/>
    <property type="match status" value="1"/>
</dbReference>
<evidence type="ECO:0000313" key="4">
    <source>
        <dbReference type="Proteomes" id="UP000324800"/>
    </source>
</evidence>
<dbReference type="InterPro" id="IPR035979">
    <property type="entry name" value="RBD_domain_sf"/>
</dbReference>
<dbReference type="InterPro" id="IPR000504">
    <property type="entry name" value="RRM_dom"/>
</dbReference>
<dbReference type="PROSITE" id="PS50102">
    <property type="entry name" value="RRM"/>
    <property type="match status" value="1"/>
</dbReference>
<protein>
    <recommendedName>
        <fullName evidence="2">RRM domain-containing protein</fullName>
    </recommendedName>
</protein>
<comment type="caution">
    <text evidence="3">The sequence shown here is derived from an EMBL/GenBank/DDBJ whole genome shotgun (WGS) entry which is preliminary data.</text>
</comment>
<sequence length="146" mass="16913">MNQFDNDSVSPIGGIQVRKLRRGTNKKDLEDRFKKYNPLQVLVQIDNTDPRFDFAFIMIHDREDVENAIRENNGTDFNGHIINVQLNFENNLTLEEFLDLLESNRIYPQGGLIKKEVDDPNSSLAIAFIMDQDSMPLSLWQIWTIG</sequence>
<evidence type="ECO:0000256" key="1">
    <source>
        <dbReference type="PROSITE-ProRule" id="PRU00176"/>
    </source>
</evidence>
<dbReference type="OrthoDB" id="439808at2759"/>
<organism evidence="3 4">
    <name type="scientific">Streblomastix strix</name>
    <dbReference type="NCBI Taxonomy" id="222440"/>
    <lineage>
        <taxon>Eukaryota</taxon>
        <taxon>Metamonada</taxon>
        <taxon>Preaxostyla</taxon>
        <taxon>Oxymonadida</taxon>
        <taxon>Streblomastigidae</taxon>
        <taxon>Streblomastix</taxon>
    </lineage>
</organism>
<reference evidence="3 4" key="1">
    <citation type="submission" date="2019-03" db="EMBL/GenBank/DDBJ databases">
        <title>Single cell metagenomics reveals metabolic interactions within the superorganism composed of flagellate Streblomastix strix and complex community of Bacteroidetes bacteria on its surface.</title>
        <authorList>
            <person name="Treitli S.C."/>
            <person name="Kolisko M."/>
            <person name="Husnik F."/>
            <person name="Keeling P."/>
            <person name="Hampl V."/>
        </authorList>
    </citation>
    <scope>NUCLEOTIDE SEQUENCE [LARGE SCALE GENOMIC DNA]</scope>
    <source>
        <strain evidence="3">ST1C</strain>
    </source>
</reference>
<dbReference type="Proteomes" id="UP000324800">
    <property type="component" value="Unassembled WGS sequence"/>
</dbReference>
<accession>A0A5J4W2C4</accession>
<dbReference type="EMBL" id="SNRW01003769">
    <property type="protein sequence ID" value="KAA6388958.1"/>
    <property type="molecule type" value="Genomic_DNA"/>
</dbReference>
<gene>
    <name evidence="3" type="ORF">EZS28_015514</name>
</gene>